<dbReference type="RefSeq" id="WP_129080401.1">
    <property type="nucleotide sequence ID" value="NZ_QOUX01000047.1"/>
</dbReference>
<name>A0A4Q0VN03_9BACI</name>
<dbReference type="Gene3D" id="2.40.10.220">
    <property type="entry name" value="predicted glycosyltransferase like domains"/>
    <property type="match status" value="1"/>
</dbReference>
<dbReference type="GO" id="GO:0035438">
    <property type="term" value="F:cyclic-di-GMP binding"/>
    <property type="evidence" value="ECO:0007669"/>
    <property type="project" value="InterPro"/>
</dbReference>
<evidence type="ECO:0000313" key="3">
    <source>
        <dbReference type="Proteomes" id="UP000290649"/>
    </source>
</evidence>
<evidence type="ECO:0000259" key="1">
    <source>
        <dbReference type="Pfam" id="PF07238"/>
    </source>
</evidence>
<dbReference type="OrthoDB" id="2354159at2"/>
<dbReference type="InterPro" id="IPR009875">
    <property type="entry name" value="PilZ_domain"/>
</dbReference>
<gene>
    <name evidence="2" type="ORF">DS745_22185</name>
</gene>
<dbReference type="Proteomes" id="UP000290649">
    <property type="component" value="Unassembled WGS sequence"/>
</dbReference>
<feature type="domain" description="PilZ" evidence="1">
    <location>
        <begin position="36"/>
        <end position="106"/>
    </location>
</feature>
<dbReference type="Pfam" id="PF07238">
    <property type="entry name" value="PilZ"/>
    <property type="match status" value="1"/>
</dbReference>
<reference evidence="2 3" key="1">
    <citation type="journal article" date="2019" name="Int. J. Syst. Evol. Microbiol.">
        <title>Anaerobacillus alkaliphilus sp. nov., a novel alkaliphilic and moderately halophilic bacterium.</title>
        <authorList>
            <person name="Borsodi A.K."/>
            <person name="Aszalos J.M."/>
            <person name="Bihari P."/>
            <person name="Nagy I."/>
            <person name="Schumann P."/>
            <person name="Sproer C."/>
            <person name="Kovacs A.L."/>
            <person name="Boka K."/>
            <person name="Dobosy P."/>
            <person name="Ovari M."/>
            <person name="Szili-Kovacs T."/>
            <person name="Toth E."/>
        </authorList>
    </citation>
    <scope>NUCLEOTIDE SEQUENCE [LARGE SCALE GENOMIC DNA]</scope>
    <source>
        <strain evidence="2 3">B16-10</strain>
    </source>
</reference>
<evidence type="ECO:0000313" key="2">
    <source>
        <dbReference type="EMBL" id="RXI96424.1"/>
    </source>
</evidence>
<dbReference type="EMBL" id="QOUX01000047">
    <property type="protein sequence ID" value="RXI96424.1"/>
    <property type="molecule type" value="Genomic_DNA"/>
</dbReference>
<sequence length="122" mass="14326">MRYRRQDTFRYRFEEPIACTFKIIRVGEQEFNSKLGSAQIDDISDGGLKLSTSFTLPVTHRNIEIEITFKLNEEEIKLTGNVLWVKNSSYGVQFTIDDSSRKQLIEELKLYSRGVVFIRRQK</sequence>
<accession>A0A4Q0VN03</accession>
<protein>
    <submittedName>
        <fullName evidence="2">PilZ domain-containing protein</fullName>
    </submittedName>
</protein>
<proteinExistence type="predicted"/>
<keyword evidence="3" id="KW-1185">Reference proteome</keyword>
<dbReference type="SUPFAM" id="SSF141371">
    <property type="entry name" value="PilZ domain-like"/>
    <property type="match status" value="1"/>
</dbReference>
<dbReference type="AlphaFoldDB" id="A0A4Q0VN03"/>
<organism evidence="2 3">
    <name type="scientific">Anaerobacillus alkaliphilus</name>
    <dbReference type="NCBI Taxonomy" id="1548597"/>
    <lineage>
        <taxon>Bacteria</taxon>
        <taxon>Bacillati</taxon>
        <taxon>Bacillota</taxon>
        <taxon>Bacilli</taxon>
        <taxon>Bacillales</taxon>
        <taxon>Bacillaceae</taxon>
        <taxon>Anaerobacillus</taxon>
    </lineage>
</organism>
<comment type="caution">
    <text evidence="2">The sequence shown here is derived from an EMBL/GenBank/DDBJ whole genome shotgun (WGS) entry which is preliminary data.</text>
</comment>